<evidence type="ECO:0000313" key="2">
    <source>
        <dbReference type="EMBL" id="OGY90786.1"/>
    </source>
</evidence>
<name>A0A1G2BPP7_9BACT</name>
<dbReference type="STRING" id="1798551.A3B30_03315"/>
<proteinExistence type="predicted"/>
<dbReference type="EMBL" id="MHKM01000034">
    <property type="protein sequence ID" value="OGY90786.1"/>
    <property type="molecule type" value="Genomic_DNA"/>
</dbReference>
<dbReference type="InterPro" id="IPR001296">
    <property type="entry name" value="Glyco_trans_1"/>
</dbReference>
<evidence type="ECO:0000259" key="1">
    <source>
        <dbReference type="Pfam" id="PF00534"/>
    </source>
</evidence>
<protein>
    <recommendedName>
        <fullName evidence="1">Glycosyl transferase family 1 domain-containing protein</fullName>
    </recommendedName>
</protein>
<comment type="caution">
    <text evidence="2">The sequence shown here is derived from an EMBL/GenBank/DDBJ whole genome shotgun (WGS) entry which is preliminary data.</text>
</comment>
<dbReference type="Proteomes" id="UP000178248">
    <property type="component" value="Unassembled WGS sequence"/>
</dbReference>
<dbReference type="PANTHER" id="PTHR45947:SF3">
    <property type="entry name" value="SULFOQUINOVOSYL TRANSFERASE SQD2"/>
    <property type="match status" value="1"/>
</dbReference>
<gene>
    <name evidence="2" type="ORF">A3B30_03315</name>
</gene>
<reference evidence="2 3" key="1">
    <citation type="journal article" date="2016" name="Nat. Commun.">
        <title>Thousands of microbial genomes shed light on interconnected biogeochemical processes in an aquifer system.</title>
        <authorList>
            <person name="Anantharaman K."/>
            <person name="Brown C.T."/>
            <person name="Hug L.A."/>
            <person name="Sharon I."/>
            <person name="Castelle C.J."/>
            <person name="Probst A.J."/>
            <person name="Thomas B.C."/>
            <person name="Singh A."/>
            <person name="Wilkins M.J."/>
            <person name="Karaoz U."/>
            <person name="Brodie E.L."/>
            <person name="Williams K.H."/>
            <person name="Hubbard S.S."/>
            <person name="Banfield J.F."/>
        </authorList>
    </citation>
    <scope>NUCLEOTIDE SEQUENCE [LARGE SCALE GENOMIC DNA]</scope>
</reference>
<organism evidence="2 3">
    <name type="scientific">Candidatus Komeilibacteria bacterium RIFCSPLOWO2_01_FULL_52_15</name>
    <dbReference type="NCBI Taxonomy" id="1798551"/>
    <lineage>
        <taxon>Bacteria</taxon>
        <taxon>Candidatus Komeiliibacteriota</taxon>
    </lineage>
</organism>
<accession>A0A1G2BPP7</accession>
<evidence type="ECO:0000313" key="3">
    <source>
        <dbReference type="Proteomes" id="UP000178248"/>
    </source>
</evidence>
<dbReference type="AlphaFoldDB" id="A0A1G2BPP7"/>
<sequence length="260" mass="29386">MKKFFTVHTNRVMPRILDAAEKIIVTTIDYAQQSALKERLQAEPHKFIVIPLGVNAEVFRPRMRNRDLIERHRLHNKKVVLFVGGLDRAHYFKGVNYLIKAFQLIASNDVYRLLIVGDGNLRKSFESLAVSFGLERKIIFAGSVSDDWLPLYYNLADVFVLSSIDSSESFGIAALEAMSSGLPVVASDLPGVRSVVQKDVTGLLFKPRHVATLAKHLRFLLENPQVGNEFGVQGRLRVTKQFTWDLIGKQIHNLYTTIPL</sequence>
<dbReference type="GO" id="GO:0016757">
    <property type="term" value="F:glycosyltransferase activity"/>
    <property type="evidence" value="ECO:0007669"/>
    <property type="project" value="InterPro"/>
</dbReference>
<feature type="domain" description="Glycosyl transferase family 1" evidence="1">
    <location>
        <begin position="73"/>
        <end position="235"/>
    </location>
</feature>
<dbReference type="Pfam" id="PF00534">
    <property type="entry name" value="Glycos_transf_1"/>
    <property type="match status" value="1"/>
</dbReference>
<dbReference type="InterPro" id="IPR050194">
    <property type="entry name" value="Glycosyltransferase_grp1"/>
</dbReference>
<dbReference type="Gene3D" id="3.40.50.2000">
    <property type="entry name" value="Glycogen Phosphorylase B"/>
    <property type="match status" value="2"/>
</dbReference>
<dbReference type="PANTHER" id="PTHR45947">
    <property type="entry name" value="SULFOQUINOVOSYL TRANSFERASE SQD2"/>
    <property type="match status" value="1"/>
</dbReference>
<dbReference type="SUPFAM" id="SSF53756">
    <property type="entry name" value="UDP-Glycosyltransferase/glycogen phosphorylase"/>
    <property type="match status" value="1"/>
</dbReference>
<dbReference type="CDD" id="cd03801">
    <property type="entry name" value="GT4_PimA-like"/>
    <property type="match status" value="1"/>
</dbReference>